<keyword evidence="4" id="KW-0479">Metal-binding</keyword>
<dbReference type="InterPro" id="IPR024079">
    <property type="entry name" value="MetalloPept_cat_dom_sf"/>
</dbReference>
<feature type="domain" description="Peptidase M13 C-terminal" evidence="9">
    <location>
        <begin position="529"/>
        <end position="716"/>
    </location>
</feature>
<evidence type="ECO:0000256" key="8">
    <source>
        <dbReference type="SAM" id="Phobius"/>
    </source>
</evidence>
<dbReference type="VEuPathDB" id="VectorBase:RSAN_033562"/>
<dbReference type="InterPro" id="IPR042089">
    <property type="entry name" value="Peptidase_M13_dom_2"/>
</dbReference>
<keyword evidence="8" id="KW-0472">Membrane</keyword>
<keyword evidence="3" id="KW-0645">Protease</keyword>
<feature type="transmembrane region" description="Helical" evidence="8">
    <location>
        <begin position="12"/>
        <end position="39"/>
    </location>
</feature>
<evidence type="ECO:0000256" key="5">
    <source>
        <dbReference type="ARBA" id="ARBA00022801"/>
    </source>
</evidence>
<evidence type="ECO:0000256" key="1">
    <source>
        <dbReference type="ARBA" id="ARBA00001947"/>
    </source>
</evidence>
<dbReference type="Pfam" id="PF01431">
    <property type="entry name" value="Peptidase_M13"/>
    <property type="match status" value="1"/>
</dbReference>
<evidence type="ECO:0000313" key="11">
    <source>
        <dbReference type="EMBL" id="KAH7951640.1"/>
    </source>
</evidence>
<evidence type="ECO:0008006" key="13">
    <source>
        <dbReference type="Google" id="ProtNLM"/>
    </source>
</evidence>
<protein>
    <recommendedName>
        <fullName evidence="13">Endothelin-converting enzyme 1</fullName>
    </recommendedName>
</protein>
<comment type="similarity">
    <text evidence="2">Belongs to the peptidase M13 family.</text>
</comment>
<dbReference type="Gene3D" id="3.40.390.10">
    <property type="entry name" value="Collagenase (Catalytic Domain)"/>
    <property type="match status" value="1"/>
</dbReference>
<dbReference type="GO" id="GO:0016485">
    <property type="term" value="P:protein processing"/>
    <property type="evidence" value="ECO:0007669"/>
    <property type="project" value="TreeGrafter"/>
</dbReference>
<accession>A0A9D4SW44</accession>
<name>A0A9D4SW44_RHISA</name>
<evidence type="ECO:0000259" key="10">
    <source>
        <dbReference type="Pfam" id="PF05649"/>
    </source>
</evidence>
<dbReference type="Gene3D" id="1.10.1380.10">
    <property type="entry name" value="Neutral endopeptidase , domain2"/>
    <property type="match status" value="1"/>
</dbReference>
<reference evidence="11" key="2">
    <citation type="submission" date="2021-09" db="EMBL/GenBank/DDBJ databases">
        <authorList>
            <person name="Jia N."/>
            <person name="Wang J."/>
            <person name="Shi W."/>
            <person name="Du L."/>
            <person name="Sun Y."/>
            <person name="Zhan W."/>
            <person name="Jiang J."/>
            <person name="Wang Q."/>
            <person name="Zhang B."/>
            <person name="Ji P."/>
            <person name="Sakyi L.B."/>
            <person name="Cui X."/>
            <person name="Yuan T."/>
            <person name="Jiang B."/>
            <person name="Yang W."/>
            <person name="Lam T.T.-Y."/>
            <person name="Chang Q."/>
            <person name="Ding S."/>
            <person name="Wang X."/>
            <person name="Zhu J."/>
            <person name="Ruan X."/>
            <person name="Zhao L."/>
            <person name="Wei J."/>
            <person name="Que T."/>
            <person name="Du C."/>
            <person name="Cheng J."/>
            <person name="Dai P."/>
            <person name="Han X."/>
            <person name="Huang E."/>
            <person name="Gao Y."/>
            <person name="Liu J."/>
            <person name="Shao H."/>
            <person name="Ye R."/>
            <person name="Li L."/>
            <person name="Wei W."/>
            <person name="Wang X."/>
            <person name="Wang C."/>
            <person name="Huo Q."/>
            <person name="Li W."/>
            <person name="Guo W."/>
            <person name="Chen H."/>
            <person name="Chen S."/>
            <person name="Zhou L."/>
            <person name="Zhou L."/>
            <person name="Ni X."/>
            <person name="Tian J."/>
            <person name="Zhou Y."/>
            <person name="Sheng Y."/>
            <person name="Liu T."/>
            <person name="Pan Y."/>
            <person name="Xia L."/>
            <person name="Li J."/>
            <person name="Zhao F."/>
            <person name="Cao W."/>
        </authorList>
    </citation>
    <scope>NUCLEOTIDE SEQUENCE</scope>
    <source>
        <strain evidence="11">Rsan-2018</strain>
        <tissue evidence="11">Larvae</tissue>
    </source>
</reference>
<organism evidence="11 12">
    <name type="scientific">Rhipicephalus sanguineus</name>
    <name type="common">Brown dog tick</name>
    <name type="synonym">Ixodes sanguineus</name>
    <dbReference type="NCBI Taxonomy" id="34632"/>
    <lineage>
        <taxon>Eukaryota</taxon>
        <taxon>Metazoa</taxon>
        <taxon>Ecdysozoa</taxon>
        <taxon>Arthropoda</taxon>
        <taxon>Chelicerata</taxon>
        <taxon>Arachnida</taxon>
        <taxon>Acari</taxon>
        <taxon>Parasitiformes</taxon>
        <taxon>Ixodida</taxon>
        <taxon>Ixodoidea</taxon>
        <taxon>Ixodidae</taxon>
        <taxon>Rhipicephalinae</taxon>
        <taxon>Rhipicephalus</taxon>
        <taxon>Rhipicephalus</taxon>
    </lineage>
</organism>
<dbReference type="GO" id="GO:0046872">
    <property type="term" value="F:metal ion binding"/>
    <property type="evidence" value="ECO:0007669"/>
    <property type="project" value="UniProtKB-KW"/>
</dbReference>
<sequence>MDSEEIQLPREELILSANALSVLVFEVTVIAIVVAYILITAPARSTFSELIEPCRNLSCFQLDLELYTSMNLSADPCSNFYQYTCGLWGDQHKGFANQFDLLEAKVSNFVKHRVMEEEARLAAGGPFYAGDRTVTTYLSCVDVYKKQGDTSSMIKELVFSKLEADFADQTKHLPLTAPETLGVLAHLSLDWNLGIFVDFTIAPLANSAEQQQQAENKMIVYIDYSDTVPLWKMHKEKFFGSRGPSQCFRDFWALISTGEVDEHNLELLVKTDVRVTTTWSLAASSVKKSKNIQVKETPSTKLKADHWLSAINKRLPQDAQLTEDSNVYVADLGIFAHTEEVLDVEDAEDMEALYALIKFHVARLLAPLTSYKLLHSALGNPPDDTAASEIVTRECVAAIDRLFPYAWPLFLFGKKITSTKLMIAKTMYQYLTEATKTALSWLSDDDRNASEARLNSLVPVIAWPDNTYDPNELSMLCPPDKDKNTAFISSYLSSVEVLNGKRKAELAPVQISPPPANDSAGFRAFDVTAVYSPWRGTLYVPPAILFEPFNIEASLAFTWGALGHVLAHELWHAAFGDFTLGVSPATDVVVSATRYKKHECFSKVVEKAGSTAKTADFSAPEGFADIAGLQTAQSSFANSWGATKSGGNGTAGFTPEQLFYIGSCFKWCADNGDAHPLGSKVNIKPRVRCNAPIMMVAGFAEAFGCTDDSPMMKMRKAKRFCNESNSGDHASSQTIK</sequence>
<keyword evidence="5" id="KW-0378">Hydrolase</keyword>
<evidence type="ECO:0000256" key="4">
    <source>
        <dbReference type="ARBA" id="ARBA00022723"/>
    </source>
</evidence>
<evidence type="ECO:0000256" key="7">
    <source>
        <dbReference type="ARBA" id="ARBA00023049"/>
    </source>
</evidence>
<keyword evidence="7" id="KW-0482">Metalloprotease</keyword>
<gene>
    <name evidence="11" type="ORF">HPB52_010949</name>
</gene>
<evidence type="ECO:0000313" key="12">
    <source>
        <dbReference type="Proteomes" id="UP000821837"/>
    </source>
</evidence>
<evidence type="ECO:0000256" key="3">
    <source>
        <dbReference type="ARBA" id="ARBA00022670"/>
    </source>
</evidence>
<keyword evidence="6" id="KW-0862">Zinc</keyword>
<dbReference type="EMBL" id="JABSTV010001251">
    <property type="protein sequence ID" value="KAH7951640.1"/>
    <property type="molecule type" value="Genomic_DNA"/>
</dbReference>
<feature type="domain" description="Peptidase M13 N-terminal" evidence="10">
    <location>
        <begin position="76"/>
        <end position="464"/>
    </location>
</feature>
<dbReference type="PROSITE" id="PS51885">
    <property type="entry name" value="NEPRILYSIN"/>
    <property type="match status" value="1"/>
</dbReference>
<dbReference type="SUPFAM" id="SSF55486">
    <property type="entry name" value="Metalloproteases ('zincins'), catalytic domain"/>
    <property type="match status" value="1"/>
</dbReference>
<keyword evidence="12" id="KW-1185">Reference proteome</keyword>
<keyword evidence="8" id="KW-0812">Transmembrane</keyword>
<dbReference type="PANTHER" id="PTHR11733:SF241">
    <property type="entry name" value="GH26575P-RELATED"/>
    <property type="match status" value="1"/>
</dbReference>
<dbReference type="AlphaFoldDB" id="A0A9D4SW44"/>
<evidence type="ECO:0000256" key="6">
    <source>
        <dbReference type="ARBA" id="ARBA00022833"/>
    </source>
</evidence>
<dbReference type="PANTHER" id="PTHR11733">
    <property type="entry name" value="ZINC METALLOPROTEASE FAMILY M13 NEPRILYSIN-RELATED"/>
    <property type="match status" value="1"/>
</dbReference>
<comment type="cofactor">
    <cofactor evidence="1">
        <name>Zn(2+)</name>
        <dbReference type="ChEBI" id="CHEBI:29105"/>
    </cofactor>
</comment>
<keyword evidence="8" id="KW-1133">Transmembrane helix</keyword>
<dbReference type="Pfam" id="PF05649">
    <property type="entry name" value="Peptidase_M13_N"/>
    <property type="match status" value="1"/>
</dbReference>
<proteinExistence type="inferred from homology"/>
<evidence type="ECO:0000256" key="2">
    <source>
        <dbReference type="ARBA" id="ARBA00007357"/>
    </source>
</evidence>
<dbReference type="Proteomes" id="UP000821837">
    <property type="component" value="Chromosome 5"/>
</dbReference>
<dbReference type="GO" id="GO:0005886">
    <property type="term" value="C:plasma membrane"/>
    <property type="evidence" value="ECO:0007669"/>
    <property type="project" value="TreeGrafter"/>
</dbReference>
<comment type="caution">
    <text evidence="11">The sequence shown here is derived from an EMBL/GenBank/DDBJ whole genome shotgun (WGS) entry which is preliminary data.</text>
</comment>
<evidence type="ECO:0000259" key="9">
    <source>
        <dbReference type="Pfam" id="PF01431"/>
    </source>
</evidence>
<dbReference type="InterPro" id="IPR008753">
    <property type="entry name" value="Peptidase_M13_N"/>
</dbReference>
<dbReference type="InterPro" id="IPR018497">
    <property type="entry name" value="Peptidase_M13_C"/>
</dbReference>
<reference evidence="11" key="1">
    <citation type="journal article" date="2020" name="Cell">
        <title>Large-Scale Comparative Analyses of Tick Genomes Elucidate Their Genetic Diversity and Vector Capacities.</title>
        <authorList>
            <consortium name="Tick Genome and Microbiome Consortium (TIGMIC)"/>
            <person name="Jia N."/>
            <person name="Wang J."/>
            <person name="Shi W."/>
            <person name="Du L."/>
            <person name="Sun Y."/>
            <person name="Zhan W."/>
            <person name="Jiang J.F."/>
            <person name="Wang Q."/>
            <person name="Zhang B."/>
            <person name="Ji P."/>
            <person name="Bell-Sakyi L."/>
            <person name="Cui X.M."/>
            <person name="Yuan T.T."/>
            <person name="Jiang B.G."/>
            <person name="Yang W.F."/>
            <person name="Lam T.T."/>
            <person name="Chang Q.C."/>
            <person name="Ding S.J."/>
            <person name="Wang X.J."/>
            <person name="Zhu J.G."/>
            <person name="Ruan X.D."/>
            <person name="Zhao L."/>
            <person name="Wei J.T."/>
            <person name="Ye R.Z."/>
            <person name="Que T.C."/>
            <person name="Du C.H."/>
            <person name="Zhou Y.H."/>
            <person name="Cheng J.X."/>
            <person name="Dai P.F."/>
            <person name="Guo W.B."/>
            <person name="Han X.H."/>
            <person name="Huang E.J."/>
            <person name="Li L.F."/>
            <person name="Wei W."/>
            <person name="Gao Y.C."/>
            <person name="Liu J.Z."/>
            <person name="Shao H.Z."/>
            <person name="Wang X."/>
            <person name="Wang C.C."/>
            <person name="Yang T.C."/>
            <person name="Huo Q.B."/>
            <person name="Li W."/>
            <person name="Chen H.Y."/>
            <person name="Chen S.E."/>
            <person name="Zhou L.G."/>
            <person name="Ni X.B."/>
            <person name="Tian J.H."/>
            <person name="Sheng Y."/>
            <person name="Liu T."/>
            <person name="Pan Y.S."/>
            <person name="Xia L.Y."/>
            <person name="Li J."/>
            <person name="Zhao F."/>
            <person name="Cao W.C."/>
        </authorList>
    </citation>
    <scope>NUCLEOTIDE SEQUENCE</scope>
    <source>
        <strain evidence="11">Rsan-2018</strain>
    </source>
</reference>
<dbReference type="InterPro" id="IPR000718">
    <property type="entry name" value="Peptidase_M13"/>
</dbReference>
<dbReference type="GO" id="GO:0004222">
    <property type="term" value="F:metalloendopeptidase activity"/>
    <property type="evidence" value="ECO:0007669"/>
    <property type="project" value="InterPro"/>
</dbReference>